<keyword evidence="6" id="KW-0812">Transmembrane</keyword>
<evidence type="ECO:0000256" key="5">
    <source>
        <dbReference type="SAM" id="MobiDB-lite"/>
    </source>
</evidence>
<sequence length="1814" mass="204110">MSGVGKPMLMDRLTKERCLKKAGKLDFARVLVEVAALEELPSTLEIEYPPIGNKPAKVGKLDVKYQWKPPLCTHCKTFGHTTMACKENDGFIQVGKNNKPVNNTSKNVDGAHNRNVQQDSRQDKFQKRNVNKQYVATQSNGKGGNINQSKGVNQWRVQSKAKGNADGNNVNKGGVNQDKYVGAKNNQSVNYMKKNAKNVTDPLPLQQLSKDPNFKPKILVRGSGSKTSSEAVVHESVPIKNSFQGLTDVDMDLGNDGGEINDKEEFYSKVWPALKEDVDILFEAGIYPSQAIRVEWTSHQLDYFYRNCHKYQLDPSYEDDDVDSDTEGIAKDMKPEFVECAAGNKSNAAANLSSVLNGVKAVAWNVRGLSNTTHQDQCMVRRKLSSMMEESNQVMYSSMFSIRVYGFVIWFGGGAFLMEEGKDIVKCRFVNSVLNLSNCDMSLMYTWYMEWERLVVSGRFADYEFVEVSTLTDCLTWCVLITDYDGTILLVYWPLISGYRCSIMVVLCVVLVHNEWTSSQVYVGCISFMVYLGSGVLGYLVFVGEIDVEISGFIFKVKEWCCFFISWTYGAPFVRFRRLWAYYIPSLDGLTGAKSSMDSSLYSRLMKCNGLSLFWALDSKLSVISDDLYQCYGYQGLEDMKAKVTLGEQLADEVFSWTLSDVLNENLYKDKVAAIPTTFQSVTDYTKSFVYPLFEETHADLRSKLLGLNRCPTSDIVSLKKSKGFKHPKPLLYTILLPRRRGSYEPEVGDLIALTNVWPRSVDDLQRPNKSYIIALVQGMNIHKFVYVIFVKSSKPIDGGCDYKKHLALQKKDKKDSRRYREKDIKHFVVCLTNLTTNIRISQALHSKLEGHKKMMIENLLRVDSSVGESSAEFSDEETCEETLLKIKEELKPLELDSSQEAAVVSCIAAGEHHYQSTLRIIWGPPGTGKTKTIGSLLIMLLGLKRRTLTCAPTNTAVLGVTKRVMSLMKDSLLYNTYGLGDIILFRNGSRMKIDDSEDLVDVFLNNRAKILYDCLAPSSGWKGSAEWMARFLEDPEAQYRLYLTQSIEIVERKSTDNDEKNNMSNEDWDKYIEGILKVEEESDDTSIEDDNEDQCRLVMKEILESDVESDISDEKDDGNSEKENDDTEKQVLGKSQKILALENSNWKALIASYLEDNKKVGDNKTATEKSDKPHVEENILTFEEFVMKGFDTLGNHLISCIENLYTHMPTSFISNESAKQMVELVHSLKSLEASLKLRVATNEGLREALKGSDDGNNSNIHACRVLCVTIVADLQKRLQDVKFREAHEIKKFCLSNACLLFCTASASSTNLITEESKPLEFLVIDEASQLKECESLIPLQLGGLRHAVLVGDERQLPAMVQSKINEEAEFGRSLFERLVSLGHKRHLLNVQYRMHPSISQFPNKEFYSKEILDGANVKSGTYGKRFLQGSIFGSYSFINVTSAKEEFDKGHSTKNLMEVALVAEIIANLFKESIAKKQKVSVGCISPYKAQVNAIQEKLGEKYIGYENYFTVNVRSVDGFQGSEEDVIIISTVRCNPKGSVGFLANHQRTNVALTRARYCLWILGNGSTLINSGSIWKNLVLDAKDRGCFYNASDDKNLAKAAMIALVGLGQIDSLFNKDSLLFNKAKWQVKCSDTFLETISRFANFELINDVVSLVGKLSSGWREDGNTVNIDGTCMLLEEYKVTQHLRLIWTVDVVAENSACIQVLKIWHVLPPNKIKELAKILTERVYGNYTVNMLNRCKEKRVDGNLMLPITWPKNSDSDQSWSLRNQLSALSLSNQSASSSSSSKWGFGNRKSNTSGDSKSHGRGSRW</sequence>
<dbReference type="PANTHER" id="PTHR10887">
    <property type="entry name" value="DNA2/NAM7 HELICASE FAMILY"/>
    <property type="match status" value="1"/>
</dbReference>
<keyword evidence="2 9" id="KW-0378">Hydrolase</keyword>
<comment type="caution">
    <text evidence="9">The sequence shown here is derived from an EMBL/GenBank/DDBJ whole genome shotgun (WGS) entry which is preliminary data.</text>
</comment>
<feature type="domain" description="DNA2/NAM7 helicase-like C-terminal" evidence="8">
    <location>
        <begin position="1372"/>
        <end position="1567"/>
    </location>
</feature>
<dbReference type="InterPro" id="IPR045055">
    <property type="entry name" value="DNA2/NAM7-like"/>
</dbReference>
<dbReference type="OrthoDB" id="6513042at2759"/>
<evidence type="ECO:0000259" key="7">
    <source>
        <dbReference type="Pfam" id="PF13086"/>
    </source>
</evidence>
<keyword evidence="1" id="KW-0547">Nucleotide-binding</keyword>
<accession>A0A2U1NM30</accession>
<name>A0A2U1NM30_ARTAN</name>
<dbReference type="PANTHER" id="PTHR10887:SF522">
    <property type="entry name" value="P-LOOP CONTAINING NUCLEOSIDE TRIPHOSPHATE HYDROLASES SUPERFAMILY PROTEIN"/>
    <property type="match status" value="1"/>
</dbReference>
<keyword evidence="3" id="KW-0347">Helicase</keyword>
<evidence type="ECO:0000313" key="10">
    <source>
        <dbReference type="Proteomes" id="UP000245207"/>
    </source>
</evidence>
<feature type="region of interest" description="Disordered" evidence="5">
    <location>
        <begin position="96"/>
        <end position="129"/>
    </location>
</feature>
<feature type="transmembrane region" description="Helical" evidence="6">
    <location>
        <begin position="490"/>
        <end position="512"/>
    </location>
</feature>
<dbReference type="InterPro" id="IPR047187">
    <property type="entry name" value="SF1_C_Upf1"/>
</dbReference>
<evidence type="ECO:0000256" key="3">
    <source>
        <dbReference type="ARBA" id="ARBA00022806"/>
    </source>
</evidence>
<evidence type="ECO:0000256" key="6">
    <source>
        <dbReference type="SAM" id="Phobius"/>
    </source>
</evidence>
<feature type="region of interest" description="Disordered" evidence="5">
    <location>
        <begin position="162"/>
        <end position="182"/>
    </location>
</feature>
<dbReference type="Proteomes" id="UP000245207">
    <property type="component" value="Unassembled WGS sequence"/>
</dbReference>
<feature type="transmembrane region" description="Helical" evidence="6">
    <location>
        <begin position="521"/>
        <end position="542"/>
    </location>
</feature>
<feature type="region of interest" description="Disordered" evidence="5">
    <location>
        <begin position="1108"/>
        <end position="1132"/>
    </location>
</feature>
<evidence type="ECO:0000256" key="4">
    <source>
        <dbReference type="ARBA" id="ARBA00022840"/>
    </source>
</evidence>
<dbReference type="InterPro" id="IPR041679">
    <property type="entry name" value="DNA2/NAM7-like_C"/>
</dbReference>
<dbReference type="SUPFAM" id="SSF52540">
    <property type="entry name" value="P-loop containing nucleoside triphosphate hydrolases"/>
    <property type="match status" value="1"/>
</dbReference>
<gene>
    <name evidence="9" type="ORF">CTI12_AA250630</name>
</gene>
<feature type="compositionally biased region" description="Polar residues" evidence="5">
    <location>
        <begin position="96"/>
        <end position="107"/>
    </location>
</feature>
<protein>
    <submittedName>
        <fullName evidence="9">P-loop containing nucleoside triphosphate hydrolase</fullName>
    </submittedName>
</protein>
<evidence type="ECO:0000256" key="2">
    <source>
        <dbReference type="ARBA" id="ARBA00022801"/>
    </source>
</evidence>
<keyword evidence="6" id="KW-1133">Transmembrane helix</keyword>
<dbReference type="FunFam" id="3.40.50.300:FF:000326">
    <property type="entry name" value="P-loop containing nucleoside triphosphate hydrolase"/>
    <property type="match status" value="1"/>
</dbReference>
<reference evidence="9 10" key="1">
    <citation type="journal article" date="2018" name="Mol. Plant">
        <title>The genome of Artemisia annua provides insight into the evolution of Asteraceae family and artemisinin biosynthesis.</title>
        <authorList>
            <person name="Shen Q."/>
            <person name="Zhang L."/>
            <person name="Liao Z."/>
            <person name="Wang S."/>
            <person name="Yan T."/>
            <person name="Shi P."/>
            <person name="Liu M."/>
            <person name="Fu X."/>
            <person name="Pan Q."/>
            <person name="Wang Y."/>
            <person name="Lv Z."/>
            <person name="Lu X."/>
            <person name="Zhang F."/>
            <person name="Jiang W."/>
            <person name="Ma Y."/>
            <person name="Chen M."/>
            <person name="Hao X."/>
            <person name="Li L."/>
            <person name="Tang Y."/>
            <person name="Lv G."/>
            <person name="Zhou Y."/>
            <person name="Sun X."/>
            <person name="Brodelius P.E."/>
            <person name="Rose J.K.C."/>
            <person name="Tang K."/>
        </authorList>
    </citation>
    <scope>NUCLEOTIDE SEQUENCE [LARGE SCALE GENOMIC DNA]</scope>
    <source>
        <strain evidence="10">cv. Huhao1</strain>
        <tissue evidence="9">Leaf</tissue>
    </source>
</reference>
<dbReference type="GO" id="GO:0004386">
    <property type="term" value="F:helicase activity"/>
    <property type="evidence" value="ECO:0007669"/>
    <property type="project" value="UniProtKB-KW"/>
</dbReference>
<dbReference type="GO" id="GO:0005694">
    <property type="term" value="C:chromosome"/>
    <property type="evidence" value="ECO:0007669"/>
    <property type="project" value="UniProtKB-ARBA"/>
</dbReference>
<feature type="region of interest" description="Disordered" evidence="5">
    <location>
        <begin position="1780"/>
        <end position="1814"/>
    </location>
</feature>
<keyword evidence="4" id="KW-0067">ATP-binding</keyword>
<organism evidence="9 10">
    <name type="scientific">Artemisia annua</name>
    <name type="common">Sweet wormwood</name>
    <dbReference type="NCBI Taxonomy" id="35608"/>
    <lineage>
        <taxon>Eukaryota</taxon>
        <taxon>Viridiplantae</taxon>
        <taxon>Streptophyta</taxon>
        <taxon>Embryophyta</taxon>
        <taxon>Tracheophyta</taxon>
        <taxon>Spermatophyta</taxon>
        <taxon>Magnoliopsida</taxon>
        <taxon>eudicotyledons</taxon>
        <taxon>Gunneridae</taxon>
        <taxon>Pentapetalae</taxon>
        <taxon>asterids</taxon>
        <taxon>campanulids</taxon>
        <taxon>Asterales</taxon>
        <taxon>Asteraceae</taxon>
        <taxon>Asteroideae</taxon>
        <taxon>Anthemideae</taxon>
        <taxon>Artemisiinae</taxon>
        <taxon>Artemisia</taxon>
    </lineage>
</organism>
<feature type="domain" description="DNA2/NAM7 helicase helicase" evidence="7">
    <location>
        <begin position="896"/>
        <end position="1364"/>
    </location>
</feature>
<dbReference type="CDD" id="cd18808">
    <property type="entry name" value="SF1_C_Upf1"/>
    <property type="match status" value="1"/>
</dbReference>
<dbReference type="Pfam" id="PF13087">
    <property type="entry name" value="AAA_12"/>
    <property type="match status" value="1"/>
</dbReference>
<dbReference type="Pfam" id="PF13086">
    <property type="entry name" value="AAA_11"/>
    <property type="match status" value="1"/>
</dbReference>
<evidence type="ECO:0000259" key="8">
    <source>
        <dbReference type="Pfam" id="PF13087"/>
    </source>
</evidence>
<dbReference type="GO" id="GO:0005524">
    <property type="term" value="F:ATP binding"/>
    <property type="evidence" value="ECO:0007669"/>
    <property type="project" value="UniProtKB-KW"/>
</dbReference>
<feature type="compositionally biased region" description="Low complexity" evidence="5">
    <location>
        <begin position="1780"/>
        <end position="1790"/>
    </location>
</feature>
<evidence type="ECO:0000256" key="1">
    <source>
        <dbReference type="ARBA" id="ARBA00022741"/>
    </source>
</evidence>
<keyword evidence="10" id="KW-1185">Reference proteome</keyword>
<dbReference type="STRING" id="35608.A0A2U1NM30"/>
<dbReference type="GO" id="GO:0016787">
    <property type="term" value="F:hydrolase activity"/>
    <property type="evidence" value="ECO:0007669"/>
    <property type="project" value="UniProtKB-KW"/>
</dbReference>
<dbReference type="InterPro" id="IPR027417">
    <property type="entry name" value="P-loop_NTPase"/>
</dbReference>
<keyword evidence="6" id="KW-0472">Membrane</keyword>
<evidence type="ECO:0000313" key="9">
    <source>
        <dbReference type="EMBL" id="PWA74565.1"/>
    </source>
</evidence>
<proteinExistence type="predicted"/>
<feature type="compositionally biased region" description="Basic and acidic residues" evidence="5">
    <location>
        <begin position="1118"/>
        <end position="1132"/>
    </location>
</feature>
<dbReference type="InterPro" id="IPR041677">
    <property type="entry name" value="DNA2/NAM7_AAA_11"/>
</dbReference>
<feature type="compositionally biased region" description="Acidic residues" evidence="5">
    <location>
        <begin position="1108"/>
        <end position="1117"/>
    </location>
</feature>
<dbReference type="EMBL" id="PKPP01002546">
    <property type="protein sequence ID" value="PWA74565.1"/>
    <property type="molecule type" value="Genomic_DNA"/>
</dbReference>
<dbReference type="Gene3D" id="3.40.50.300">
    <property type="entry name" value="P-loop containing nucleotide triphosphate hydrolases"/>
    <property type="match status" value="3"/>
</dbReference>